<dbReference type="Proteomes" id="UP000053424">
    <property type="component" value="Unassembled WGS sequence"/>
</dbReference>
<evidence type="ECO:0000313" key="1">
    <source>
        <dbReference type="EMBL" id="KIM38917.1"/>
    </source>
</evidence>
<dbReference type="STRING" id="686832.A0A0C2YD06"/>
<gene>
    <name evidence="1" type="ORF">M413DRAFT_29839</name>
</gene>
<dbReference type="HOGENOM" id="CLU_052214_0_0_1"/>
<dbReference type="EMBL" id="KN831788">
    <property type="protein sequence ID" value="KIM38917.1"/>
    <property type="molecule type" value="Genomic_DNA"/>
</dbReference>
<dbReference type="OrthoDB" id="3048402at2759"/>
<keyword evidence="2" id="KW-1185">Reference proteome</keyword>
<organism evidence="1 2">
    <name type="scientific">Hebeloma cylindrosporum</name>
    <dbReference type="NCBI Taxonomy" id="76867"/>
    <lineage>
        <taxon>Eukaryota</taxon>
        <taxon>Fungi</taxon>
        <taxon>Dikarya</taxon>
        <taxon>Basidiomycota</taxon>
        <taxon>Agaricomycotina</taxon>
        <taxon>Agaricomycetes</taxon>
        <taxon>Agaricomycetidae</taxon>
        <taxon>Agaricales</taxon>
        <taxon>Agaricineae</taxon>
        <taxon>Hymenogastraceae</taxon>
        <taxon>Hebeloma</taxon>
    </lineage>
</organism>
<reference evidence="2" key="2">
    <citation type="submission" date="2015-01" db="EMBL/GenBank/DDBJ databases">
        <title>Evolutionary Origins and Diversification of the Mycorrhizal Mutualists.</title>
        <authorList>
            <consortium name="DOE Joint Genome Institute"/>
            <consortium name="Mycorrhizal Genomics Consortium"/>
            <person name="Kohler A."/>
            <person name="Kuo A."/>
            <person name="Nagy L.G."/>
            <person name="Floudas D."/>
            <person name="Copeland A."/>
            <person name="Barry K.W."/>
            <person name="Cichocki N."/>
            <person name="Veneault-Fourrey C."/>
            <person name="LaButti K."/>
            <person name="Lindquist E.A."/>
            <person name="Lipzen A."/>
            <person name="Lundell T."/>
            <person name="Morin E."/>
            <person name="Murat C."/>
            <person name="Riley R."/>
            <person name="Ohm R."/>
            <person name="Sun H."/>
            <person name="Tunlid A."/>
            <person name="Henrissat B."/>
            <person name="Grigoriev I.V."/>
            <person name="Hibbett D.S."/>
            <person name="Martin F."/>
        </authorList>
    </citation>
    <scope>NUCLEOTIDE SEQUENCE [LARGE SCALE GENOMIC DNA]</scope>
    <source>
        <strain evidence="2">h7</strain>
    </source>
</reference>
<protein>
    <submittedName>
        <fullName evidence="1">Uncharacterized protein</fullName>
    </submittedName>
</protein>
<accession>A0A0C2YD06</accession>
<sequence>MAREPQSAFSESVMNEIRRTYDYRCVTCLTWTETSQCVSLIDDLQLHEAVRLGVLNEGFEGNSSTNGVVQCQNCHVLFTEHRIVLSLPIPVLEYLENYIRSDSEDPLHEVFDLLVDAWNGEPVDLPDPDTIIPYIGLFSLVTLDPTTSAKFTMITPYLPSLSIIRSNDKRFRKAPANTSATATNVARILDALEIKKNTPLKVGSIPLAPGIAAFEEKRYWRIPIPAGVVFAALMVGLQYDLSECEDIRLAKSIVQYLCHREVVMQRAVESRTWHQ</sequence>
<evidence type="ECO:0000313" key="2">
    <source>
        <dbReference type="Proteomes" id="UP000053424"/>
    </source>
</evidence>
<proteinExistence type="predicted"/>
<name>A0A0C2YD06_HEBCY</name>
<dbReference type="AlphaFoldDB" id="A0A0C2YD06"/>
<reference evidence="1 2" key="1">
    <citation type="submission" date="2014-04" db="EMBL/GenBank/DDBJ databases">
        <authorList>
            <consortium name="DOE Joint Genome Institute"/>
            <person name="Kuo A."/>
            <person name="Gay G."/>
            <person name="Dore J."/>
            <person name="Kohler A."/>
            <person name="Nagy L.G."/>
            <person name="Floudas D."/>
            <person name="Copeland A."/>
            <person name="Barry K.W."/>
            <person name="Cichocki N."/>
            <person name="Veneault-Fourrey C."/>
            <person name="LaButti K."/>
            <person name="Lindquist E.A."/>
            <person name="Lipzen A."/>
            <person name="Lundell T."/>
            <person name="Morin E."/>
            <person name="Murat C."/>
            <person name="Sun H."/>
            <person name="Tunlid A."/>
            <person name="Henrissat B."/>
            <person name="Grigoriev I.V."/>
            <person name="Hibbett D.S."/>
            <person name="Martin F."/>
            <person name="Nordberg H.P."/>
            <person name="Cantor M.N."/>
            <person name="Hua S.X."/>
        </authorList>
    </citation>
    <scope>NUCLEOTIDE SEQUENCE [LARGE SCALE GENOMIC DNA]</scope>
    <source>
        <strain evidence="2">h7</strain>
    </source>
</reference>